<dbReference type="STRING" id="709839.TSA66_03320"/>
<gene>
    <name evidence="1" type="ORF">TSA66_03320</name>
</gene>
<accession>A0A0C1YHT5</accession>
<comment type="caution">
    <text evidence="1">The sequence shown here is derived from an EMBL/GenBank/DDBJ whole genome shotgun (WGS) entry which is preliminary data.</text>
</comment>
<organism evidence="1 2">
    <name type="scientific">Noviherbaspirillum autotrophicum</name>
    <dbReference type="NCBI Taxonomy" id="709839"/>
    <lineage>
        <taxon>Bacteria</taxon>
        <taxon>Pseudomonadati</taxon>
        <taxon>Pseudomonadota</taxon>
        <taxon>Betaproteobacteria</taxon>
        <taxon>Burkholderiales</taxon>
        <taxon>Oxalobacteraceae</taxon>
        <taxon>Noviherbaspirillum</taxon>
    </lineage>
</organism>
<sequence>MQQPGVLAARVVELTLKRTDGGVPRRDRSLQFADSRMRLLQRLADQRMGRAHRIALTLRICLRLSGFSHLGLRVAAQCRQSFLRRALRRRPQRRHEFAGRSLQRFRKVWMFDTYPALVPQIFPELVERLGRRTHAALAHELVQLVGGWRDAVTEKQQYAGFAVQVLRLRELLTQLVDIGQQLFFVKVGHNRDGRKGLREPII</sequence>
<proteinExistence type="predicted"/>
<evidence type="ECO:0000313" key="1">
    <source>
        <dbReference type="EMBL" id="KIF80062.1"/>
    </source>
</evidence>
<name>A0A0C1YHT5_9BURK</name>
<dbReference type="EMBL" id="JWJG01000028">
    <property type="protein sequence ID" value="KIF80062.1"/>
    <property type="molecule type" value="Genomic_DNA"/>
</dbReference>
<reference evidence="1 2" key="1">
    <citation type="submission" date="2014-12" db="EMBL/GenBank/DDBJ databases">
        <title>Denitrispirillum autotrophicum gen. nov., sp. nov., Denitrifying, Facultatively Autotrophic Bacteria Isolated from Rice Paddy Soil.</title>
        <authorList>
            <person name="Ishii S."/>
            <person name="Ashida N."/>
            <person name="Ohno H."/>
            <person name="Otsuka S."/>
            <person name="Yokota A."/>
            <person name="Senoo K."/>
        </authorList>
    </citation>
    <scope>NUCLEOTIDE SEQUENCE [LARGE SCALE GENOMIC DNA]</scope>
    <source>
        <strain evidence="1 2">TSA66</strain>
    </source>
</reference>
<evidence type="ECO:0000313" key="2">
    <source>
        <dbReference type="Proteomes" id="UP000031572"/>
    </source>
</evidence>
<dbReference type="Proteomes" id="UP000031572">
    <property type="component" value="Unassembled WGS sequence"/>
</dbReference>
<dbReference type="AlphaFoldDB" id="A0A0C1YHT5"/>
<protein>
    <submittedName>
        <fullName evidence="1">Uncharacterized protein</fullName>
    </submittedName>
</protein>
<keyword evidence="2" id="KW-1185">Reference proteome</keyword>